<gene>
    <name evidence="1" type="ORF">L861_06715</name>
</gene>
<organism evidence="1 2">
    <name type="scientific">Litchfieldella anticariensis (strain DSM 16096 / CECT 5854 / CIP 108499 / LMG 22089 / FP35)</name>
    <name type="common">Halomonas anticariensis</name>
    <dbReference type="NCBI Taxonomy" id="1121939"/>
    <lineage>
        <taxon>Bacteria</taxon>
        <taxon>Pseudomonadati</taxon>
        <taxon>Pseudomonadota</taxon>
        <taxon>Gammaproteobacteria</taxon>
        <taxon>Oceanospirillales</taxon>
        <taxon>Halomonadaceae</taxon>
        <taxon>Litchfieldella</taxon>
    </lineage>
</organism>
<comment type="caution">
    <text evidence="1">The sequence shown here is derived from an EMBL/GenBank/DDBJ whole genome shotgun (WGS) entry which is preliminary data.</text>
</comment>
<proteinExistence type="predicted"/>
<protein>
    <submittedName>
        <fullName evidence="1">Uncharacterized protein</fullName>
    </submittedName>
</protein>
<name>S2L7B3_LITA3</name>
<sequence>MVQAAPVAPLIVIQPELLLELLVVTLDSSAGLGDVHQGRQ</sequence>
<reference evidence="1 2" key="1">
    <citation type="journal article" date="2013" name="Genome Announc.">
        <title>Draft genome sequence of the moderately halophilic gammaproteobacterium Halomonas anticariensis FP35.</title>
        <authorList>
            <person name="Tahrioui A."/>
            <person name="Quesada E."/>
            <person name="Llamas I."/>
        </authorList>
    </citation>
    <scope>NUCLEOTIDE SEQUENCE [LARGE SCALE GENOMIC DNA]</scope>
    <source>
        <strain evidence="2">DSM 16096 / CECT 5854 / LMG 22089 / FP35</strain>
    </source>
</reference>
<evidence type="ECO:0000313" key="2">
    <source>
        <dbReference type="Proteomes" id="UP000014463"/>
    </source>
</evidence>
<keyword evidence="2" id="KW-1185">Reference proteome</keyword>
<dbReference type="AlphaFoldDB" id="S2L7B3"/>
<evidence type="ECO:0000313" key="1">
    <source>
        <dbReference type="EMBL" id="EPC00626.1"/>
    </source>
</evidence>
<accession>S2L7B3</accession>
<dbReference type="EMBL" id="ASTJ01000040">
    <property type="protein sequence ID" value="EPC00626.1"/>
    <property type="molecule type" value="Genomic_DNA"/>
</dbReference>
<dbReference type="Proteomes" id="UP000014463">
    <property type="component" value="Unassembled WGS sequence"/>
</dbReference>